<dbReference type="Proteomes" id="UP000807371">
    <property type="component" value="Unassembled WGS sequence"/>
</dbReference>
<feature type="region of interest" description="Disordered" evidence="1">
    <location>
        <begin position="1"/>
        <end position="57"/>
    </location>
</feature>
<evidence type="ECO:0000313" key="2">
    <source>
        <dbReference type="EMBL" id="MBH5333637.1"/>
    </source>
</evidence>
<feature type="compositionally biased region" description="Basic and acidic residues" evidence="1">
    <location>
        <begin position="1"/>
        <end position="34"/>
    </location>
</feature>
<dbReference type="EMBL" id="JACYXC010000001">
    <property type="protein sequence ID" value="MBH5333637.1"/>
    <property type="molecule type" value="Genomic_DNA"/>
</dbReference>
<evidence type="ECO:0000256" key="1">
    <source>
        <dbReference type="SAM" id="MobiDB-lite"/>
    </source>
</evidence>
<protein>
    <submittedName>
        <fullName evidence="2">Uncharacterized protein</fullName>
    </submittedName>
</protein>
<organism evidence="2 3">
    <name type="scientific">Streptomyces pactum</name>
    <dbReference type="NCBI Taxonomy" id="68249"/>
    <lineage>
        <taxon>Bacteria</taxon>
        <taxon>Bacillati</taxon>
        <taxon>Actinomycetota</taxon>
        <taxon>Actinomycetes</taxon>
        <taxon>Kitasatosporales</taxon>
        <taxon>Streptomycetaceae</taxon>
        <taxon>Streptomyces</taxon>
    </lineage>
</organism>
<comment type="caution">
    <text evidence="2">The sequence shown here is derived from an EMBL/GenBank/DDBJ whole genome shotgun (WGS) entry which is preliminary data.</text>
</comment>
<keyword evidence="3" id="KW-1185">Reference proteome</keyword>
<gene>
    <name evidence="2" type="ORF">IHE55_01970</name>
</gene>
<name>A0ABS0NEL8_9ACTN</name>
<sequence length="57" mass="6414">MTVPEENRGKSSKTDDTVLHPDRLREERERRRPDSGSPAEEAGTPQGRPDEDDDHTG</sequence>
<proteinExistence type="predicted"/>
<evidence type="ECO:0000313" key="3">
    <source>
        <dbReference type="Proteomes" id="UP000807371"/>
    </source>
</evidence>
<accession>A0ABS0NEL8</accession>
<dbReference type="RefSeq" id="WP_197987427.1">
    <property type="nucleotide sequence ID" value="NZ_JACYXC010000001.1"/>
</dbReference>
<reference evidence="2 3" key="1">
    <citation type="submission" date="2020-09" db="EMBL/GenBank/DDBJ databases">
        <title>Biosynthesis of the nuclear factor of activated T cells inhibitor NFAT-133 and its congeners in Streptomyces pactum.</title>
        <authorList>
            <person name="Zhou W."/>
            <person name="Posri P."/>
            <person name="Abugrain M.E."/>
            <person name="Weisberg A.J."/>
            <person name="Chang J.H."/>
            <person name="Mahmud T."/>
        </authorList>
    </citation>
    <scope>NUCLEOTIDE SEQUENCE [LARGE SCALE GENOMIC DNA]</scope>
    <source>
        <strain evidence="2 3">ATCC 27456</strain>
    </source>
</reference>